<dbReference type="InterPro" id="IPR003004">
    <property type="entry name" value="GspF/PilC"/>
</dbReference>
<dbReference type="RefSeq" id="WP_173131639.1">
    <property type="nucleotide sequence ID" value="NZ_JABRWJ010000010.1"/>
</dbReference>
<evidence type="ECO:0000313" key="9">
    <source>
        <dbReference type="EMBL" id="NRF71117.1"/>
    </source>
</evidence>
<dbReference type="InterPro" id="IPR042094">
    <property type="entry name" value="T2SS_GspF_sf"/>
</dbReference>
<dbReference type="Pfam" id="PF00482">
    <property type="entry name" value="T2SSF"/>
    <property type="match status" value="2"/>
</dbReference>
<feature type="transmembrane region" description="Helical" evidence="7">
    <location>
        <begin position="223"/>
        <end position="242"/>
    </location>
</feature>
<proteinExistence type="inferred from homology"/>
<feature type="transmembrane region" description="Helical" evidence="7">
    <location>
        <begin position="380"/>
        <end position="401"/>
    </location>
</feature>
<feature type="transmembrane region" description="Helical" evidence="7">
    <location>
        <begin position="176"/>
        <end position="203"/>
    </location>
</feature>
<comment type="similarity">
    <text evidence="2">Belongs to the GSP F family.</text>
</comment>
<evidence type="ECO:0000256" key="1">
    <source>
        <dbReference type="ARBA" id="ARBA00004651"/>
    </source>
</evidence>
<dbReference type="Proteomes" id="UP000737171">
    <property type="component" value="Unassembled WGS sequence"/>
</dbReference>
<reference evidence="9 10" key="1">
    <citation type="submission" date="2020-05" db="EMBL/GenBank/DDBJ databases">
        <title>Aquincola sp. isolate from soil.</title>
        <authorList>
            <person name="Han J."/>
            <person name="Kim D.-U."/>
        </authorList>
    </citation>
    <scope>NUCLEOTIDE SEQUENCE [LARGE SCALE GENOMIC DNA]</scope>
    <source>
        <strain evidence="9 10">S2</strain>
    </source>
</reference>
<evidence type="ECO:0000256" key="6">
    <source>
        <dbReference type="ARBA" id="ARBA00023136"/>
    </source>
</evidence>
<evidence type="ECO:0000256" key="7">
    <source>
        <dbReference type="SAM" id="Phobius"/>
    </source>
</evidence>
<name>A0ABX2EQX4_9BURK</name>
<dbReference type="PANTHER" id="PTHR30012:SF4">
    <property type="entry name" value="MSHA BIOGENESIS PROTEIN MSHG"/>
    <property type="match status" value="1"/>
</dbReference>
<evidence type="ECO:0000256" key="3">
    <source>
        <dbReference type="ARBA" id="ARBA00022475"/>
    </source>
</evidence>
<organism evidence="9 10">
    <name type="scientific">Pseudaquabacterium terrae</name>
    <dbReference type="NCBI Taxonomy" id="2732868"/>
    <lineage>
        <taxon>Bacteria</taxon>
        <taxon>Pseudomonadati</taxon>
        <taxon>Pseudomonadota</taxon>
        <taxon>Betaproteobacteria</taxon>
        <taxon>Burkholderiales</taxon>
        <taxon>Sphaerotilaceae</taxon>
        <taxon>Pseudaquabacterium</taxon>
    </lineage>
</organism>
<dbReference type="PRINTS" id="PR00812">
    <property type="entry name" value="BCTERIALGSPF"/>
</dbReference>
<evidence type="ECO:0000256" key="2">
    <source>
        <dbReference type="ARBA" id="ARBA00005745"/>
    </source>
</evidence>
<keyword evidence="6 7" id="KW-0472">Membrane</keyword>
<comment type="caution">
    <text evidence="9">The sequence shown here is derived from an EMBL/GenBank/DDBJ whole genome shotgun (WGS) entry which is preliminary data.</text>
</comment>
<evidence type="ECO:0000313" key="10">
    <source>
        <dbReference type="Proteomes" id="UP000737171"/>
    </source>
</evidence>
<dbReference type="InterPro" id="IPR018076">
    <property type="entry name" value="T2SS_GspF_dom"/>
</dbReference>
<accession>A0ABX2EQX4</accession>
<evidence type="ECO:0000256" key="4">
    <source>
        <dbReference type="ARBA" id="ARBA00022692"/>
    </source>
</evidence>
<dbReference type="PANTHER" id="PTHR30012">
    <property type="entry name" value="GENERAL SECRETION PATHWAY PROTEIN"/>
    <property type="match status" value="1"/>
</dbReference>
<evidence type="ECO:0000256" key="5">
    <source>
        <dbReference type="ARBA" id="ARBA00022989"/>
    </source>
</evidence>
<comment type="subcellular location">
    <subcellularLocation>
        <location evidence="1">Cell membrane</location>
        <topology evidence="1">Multi-pass membrane protein</topology>
    </subcellularLocation>
</comment>
<evidence type="ECO:0000259" key="8">
    <source>
        <dbReference type="Pfam" id="PF00482"/>
    </source>
</evidence>
<protein>
    <submittedName>
        <fullName evidence="9">Type II secretion system F family protein</fullName>
    </submittedName>
</protein>
<dbReference type="Gene3D" id="1.20.81.30">
    <property type="entry name" value="Type II secretion system (T2SS), domain F"/>
    <property type="match status" value="2"/>
</dbReference>
<keyword evidence="4 7" id="KW-0812">Transmembrane</keyword>
<feature type="domain" description="Type II secretion system protein GspF" evidence="8">
    <location>
        <begin position="277"/>
        <end position="399"/>
    </location>
</feature>
<keyword evidence="5 7" id="KW-1133">Transmembrane helix</keyword>
<sequence>MNYAYTGRSAAGAVDGVLDGESAARVADQLLGAGITPLTIVPAAGRPTSGWTLPRPDLRQWLLPPVRAEDLLLFSRQLHTLLRAGVPIMQALVGLQESATSERLKQTLQQLRGGLNAGLDLSTSLARHPQVFEGLYVALVRVGESTGRLDEIFLRLFHHLEFELVMRQQIKSALRYPMFVLAAMAIGVAVINVMVIPAFATVFKSFGAELPLATRVLLGASSFSVHYGWTLLLGGAAGGWALRRWIATAAGRLAWDRFKLRLPLAGPIVRKGMLARFARSFALALRSGVPVEQALGIVAQTVDNQHIAQRIEGMRDSVGHGESILRAAAAAQVFTPVVLQMIAVGEQTGALDELLDQVGELYSQEVQYELKTLGQQIEPILIIGLGLLVLVLALGVFLPVWDLGSVALRR</sequence>
<dbReference type="EMBL" id="JABRWJ010000010">
    <property type="protein sequence ID" value="NRF71117.1"/>
    <property type="molecule type" value="Genomic_DNA"/>
</dbReference>
<keyword evidence="10" id="KW-1185">Reference proteome</keyword>
<feature type="domain" description="Type II secretion system protein GspF" evidence="8">
    <location>
        <begin position="74"/>
        <end position="197"/>
    </location>
</feature>
<keyword evidence="3" id="KW-1003">Cell membrane</keyword>
<gene>
    <name evidence="9" type="ORF">HLB44_29385</name>
</gene>